<evidence type="ECO:0000256" key="4">
    <source>
        <dbReference type="ARBA" id="ARBA00022989"/>
    </source>
</evidence>
<evidence type="ECO:0000256" key="1">
    <source>
        <dbReference type="ARBA" id="ARBA00004141"/>
    </source>
</evidence>
<proteinExistence type="inferred from homology"/>
<dbReference type="AlphaFoldDB" id="A0A366XVS3"/>
<dbReference type="Proteomes" id="UP000253314">
    <property type="component" value="Unassembled WGS sequence"/>
</dbReference>
<name>A0A366XVS3_9BACI</name>
<feature type="transmembrane region" description="Helical" evidence="6">
    <location>
        <begin position="241"/>
        <end position="262"/>
    </location>
</feature>
<evidence type="ECO:0000256" key="3">
    <source>
        <dbReference type="ARBA" id="ARBA00022692"/>
    </source>
</evidence>
<dbReference type="PANTHER" id="PTHR21716:SF68">
    <property type="entry name" value="TRANSPORT PROTEIN YTVI-RELATED"/>
    <property type="match status" value="1"/>
</dbReference>
<keyword evidence="8" id="KW-1185">Reference proteome</keyword>
<keyword evidence="5 6" id="KW-0472">Membrane</keyword>
<feature type="transmembrane region" description="Helical" evidence="6">
    <location>
        <begin position="208"/>
        <end position="235"/>
    </location>
</feature>
<feature type="transmembrane region" description="Helical" evidence="6">
    <location>
        <begin position="269"/>
        <end position="291"/>
    </location>
</feature>
<protein>
    <submittedName>
        <fullName evidence="7">Sporulation integral membrane protein YtvI</fullName>
    </submittedName>
</protein>
<dbReference type="PANTHER" id="PTHR21716">
    <property type="entry name" value="TRANSMEMBRANE PROTEIN"/>
    <property type="match status" value="1"/>
</dbReference>
<evidence type="ECO:0000256" key="2">
    <source>
        <dbReference type="ARBA" id="ARBA00009773"/>
    </source>
</evidence>
<comment type="similarity">
    <text evidence="2">Belongs to the autoinducer-2 exporter (AI-2E) (TC 2.A.86) family.</text>
</comment>
<dbReference type="InterPro" id="IPR014227">
    <property type="entry name" value="YtvI-like"/>
</dbReference>
<sequence length="352" mass="39653">MSKYFSKRLFIILLILAVIIAAALIILPVSLPLLIAFFTALFLEPAVKMFQKQLKLKRNLAVLITFLLFLCLIGVSGYFIVTKVITEAINLIENAPQLIIEISNKWYELQEDFDSSLKGFPPEFVNEINNQANSFFNKTRTQLLELDYIGYITKIVTDIPNYLVSFIVYLIALFLFLLEMPLLKEKSFVYLHTKTADKVQFMASRMSYVVFGFFKAQFLVSIIIFIVSLVGLFLIEPEVALVMSFIIWIIDFIPIVGSIAILGPWAIYAFIIGDVAVGTKLLILAFILLTIRRTVEPKVMGQQIGLSPLSTLISMYIGLKLLGILGFVVGPLLLIIFNSAKEAGIIKLNFKI</sequence>
<feature type="transmembrane region" description="Helical" evidence="6">
    <location>
        <begin position="159"/>
        <end position="178"/>
    </location>
</feature>
<keyword evidence="4 6" id="KW-1133">Transmembrane helix</keyword>
<dbReference type="InterPro" id="IPR002549">
    <property type="entry name" value="AI-2E-like"/>
</dbReference>
<dbReference type="Pfam" id="PF01594">
    <property type="entry name" value="AI-2E_transport"/>
    <property type="match status" value="1"/>
</dbReference>
<dbReference type="OrthoDB" id="9774361at2"/>
<organism evidence="7 8">
    <name type="scientific">Bacillus taeanensis</name>
    <dbReference type="NCBI Taxonomy" id="273032"/>
    <lineage>
        <taxon>Bacteria</taxon>
        <taxon>Bacillati</taxon>
        <taxon>Bacillota</taxon>
        <taxon>Bacilli</taxon>
        <taxon>Bacillales</taxon>
        <taxon>Bacillaceae</taxon>
        <taxon>Bacillus</taxon>
    </lineage>
</organism>
<feature type="transmembrane region" description="Helical" evidence="6">
    <location>
        <begin position="62"/>
        <end position="81"/>
    </location>
</feature>
<keyword evidence="3 6" id="KW-0812">Transmembrane</keyword>
<dbReference type="NCBIfam" id="TIGR02872">
    <property type="entry name" value="spore_ytvI"/>
    <property type="match status" value="1"/>
</dbReference>
<gene>
    <name evidence="7" type="primary">ytvI</name>
    <name evidence="7" type="ORF">DS031_06630</name>
</gene>
<feature type="transmembrane region" description="Helical" evidence="6">
    <location>
        <begin position="9"/>
        <end position="27"/>
    </location>
</feature>
<accession>A0A366XVS3</accession>
<dbReference type="GO" id="GO:0016020">
    <property type="term" value="C:membrane"/>
    <property type="evidence" value="ECO:0007669"/>
    <property type="project" value="UniProtKB-SubCell"/>
</dbReference>
<evidence type="ECO:0000256" key="6">
    <source>
        <dbReference type="SAM" id="Phobius"/>
    </source>
</evidence>
<dbReference type="GO" id="GO:0055085">
    <property type="term" value="P:transmembrane transport"/>
    <property type="evidence" value="ECO:0007669"/>
    <property type="project" value="TreeGrafter"/>
</dbReference>
<evidence type="ECO:0000313" key="7">
    <source>
        <dbReference type="EMBL" id="RBW70242.1"/>
    </source>
</evidence>
<dbReference type="RefSeq" id="WP_113805147.1">
    <property type="nucleotide sequence ID" value="NZ_QOCW01000005.1"/>
</dbReference>
<comment type="caution">
    <text evidence="7">The sequence shown here is derived from an EMBL/GenBank/DDBJ whole genome shotgun (WGS) entry which is preliminary data.</text>
</comment>
<feature type="transmembrane region" description="Helical" evidence="6">
    <location>
        <begin position="311"/>
        <end position="337"/>
    </location>
</feature>
<reference evidence="7 8" key="1">
    <citation type="submission" date="2018-07" db="EMBL/GenBank/DDBJ databases">
        <title>Lottiidibacillus patelloidae gen. nov., sp. nov., isolated from the intestinal tract of a marine limpet and the reclassification of B. taeanensis BH030017T, B. algicola KMM 3737T and B. hwajinpoensis SW-72T as genus Lottiidibacillus.</title>
        <authorList>
            <person name="Liu R."/>
            <person name="Huang Z."/>
        </authorList>
    </citation>
    <scope>NUCLEOTIDE SEQUENCE [LARGE SCALE GENOMIC DNA]</scope>
    <source>
        <strain evidence="7 8">BH030017</strain>
    </source>
</reference>
<evidence type="ECO:0000313" key="8">
    <source>
        <dbReference type="Proteomes" id="UP000253314"/>
    </source>
</evidence>
<evidence type="ECO:0000256" key="5">
    <source>
        <dbReference type="ARBA" id="ARBA00023136"/>
    </source>
</evidence>
<dbReference type="EMBL" id="QOCW01000005">
    <property type="protein sequence ID" value="RBW70242.1"/>
    <property type="molecule type" value="Genomic_DNA"/>
</dbReference>
<comment type="subcellular location">
    <subcellularLocation>
        <location evidence="1">Membrane</location>
        <topology evidence="1">Multi-pass membrane protein</topology>
    </subcellularLocation>
</comment>